<accession>A0A5J4V2M7</accession>
<dbReference type="AlphaFoldDB" id="A0A5J4V2M7"/>
<evidence type="ECO:0000313" key="1">
    <source>
        <dbReference type="EMBL" id="KAA6376754.1"/>
    </source>
</evidence>
<comment type="caution">
    <text evidence="1">The sequence shown here is derived from an EMBL/GenBank/DDBJ whole genome shotgun (WGS) entry which is preliminary data.</text>
</comment>
<dbReference type="EMBL" id="SNRW01010308">
    <property type="protein sequence ID" value="KAA6376754.1"/>
    <property type="molecule type" value="Genomic_DNA"/>
</dbReference>
<gene>
    <name evidence="1" type="ORF">EZS28_027719</name>
</gene>
<dbReference type="Proteomes" id="UP000324800">
    <property type="component" value="Unassembled WGS sequence"/>
</dbReference>
<evidence type="ECO:0000313" key="2">
    <source>
        <dbReference type="Proteomes" id="UP000324800"/>
    </source>
</evidence>
<organism evidence="1 2">
    <name type="scientific">Streblomastix strix</name>
    <dbReference type="NCBI Taxonomy" id="222440"/>
    <lineage>
        <taxon>Eukaryota</taxon>
        <taxon>Metamonada</taxon>
        <taxon>Preaxostyla</taxon>
        <taxon>Oxymonadida</taxon>
        <taxon>Streblomastigidae</taxon>
        <taxon>Streblomastix</taxon>
    </lineage>
</organism>
<sequence>MINYQFNLHLQNQQHLPFKLLCRQQQFHKQKATSSKARGNAGLVVSEKTQVLMAKVLEAMTVSIPDEVLDAKRSPIDKILQSEQALALHNFRLGEGILAHQFEKQKDNSQAGLHILGAQVIARSGASNKDAMGITNLLFGIQLVGQSRVKTTKYRQLTPPANWKQIMKPIIDQNENQALEQSQETQIIFAINNMSPSNAGPRDQPPPGHVLYAQRNAAIPQSTVFPPALIAEQEIPEIPNVITKDIIKDHMHKWMLKGFDLISVGNNDKDQYWPDFGSGVPHATDWRKAKQQGQTSNLSSLPFSQF</sequence>
<reference evidence="1 2" key="1">
    <citation type="submission" date="2019-03" db="EMBL/GenBank/DDBJ databases">
        <title>Single cell metagenomics reveals metabolic interactions within the superorganism composed of flagellate Streblomastix strix and complex community of Bacteroidetes bacteria on its surface.</title>
        <authorList>
            <person name="Treitli S.C."/>
            <person name="Kolisko M."/>
            <person name="Husnik F."/>
            <person name="Keeling P."/>
            <person name="Hampl V."/>
        </authorList>
    </citation>
    <scope>NUCLEOTIDE SEQUENCE [LARGE SCALE GENOMIC DNA]</scope>
    <source>
        <strain evidence="1">ST1C</strain>
    </source>
</reference>
<protein>
    <submittedName>
        <fullName evidence="1">Uncharacterized protein</fullName>
    </submittedName>
</protein>
<name>A0A5J4V2M7_9EUKA</name>
<proteinExistence type="predicted"/>